<feature type="binding site" evidence="7">
    <location>
        <position position="98"/>
    </location>
    <ligand>
        <name>Mg(2+)</name>
        <dbReference type="ChEBI" id="CHEBI:18420"/>
    </ligand>
</feature>
<evidence type="ECO:0000313" key="10">
    <source>
        <dbReference type="Proteomes" id="UP000466997"/>
    </source>
</evidence>
<dbReference type="PANTHER" id="PTHR42740">
    <property type="entry name" value="RIBONUCLEASE VAPC3"/>
    <property type="match status" value="1"/>
</dbReference>
<proteinExistence type="inferred from homology"/>
<dbReference type="Proteomes" id="UP000466997">
    <property type="component" value="Chromosome"/>
</dbReference>
<evidence type="ECO:0000256" key="1">
    <source>
        <dbReference type="ARBA" id="ARBA00001946"/>
    </source>
</evidence>
<sequence length="134" mass="14653">MILVDTSVWIEYFRATGSAAALEVRRLLSEEPDQVVTCEPIAMEILAGASNEQTYRMLERLVNGLSSLGVETATDFRSAAGIYRAARSTGQTIRSINDCLIAAVALRHHARVAHRDADFEVIEGITGLMTTSLR</sequence>
<dbReference type="Pfam" id="PF01850">
    <property type="entry name" value="PIN"/>
    <property type="match status" value="1"/>
</dbReference>
<dbReference type="GO" id="GO:0016787">
    <property type="term" value="F:hydrolase activity"/>
    <property type="evidence" value="ECO:0007669"/>
    <property type="project" value="UniProtKB-KW"/>
</dbReference>
<dbReference type="InterPro" id="IPR051749">
    <property type="entry name" value="PINc/VapC_TA_RNase"/>
</dbReference>
<dbReference type="AlphaFoldDB" id="A0A7I7JL80"/>
<gene>
    <name evidence="9" type="primary">vapC11</name>
    <name evidence="7" type="synonym">vapC</name>
    <name evidence="9" type="ORF">MNVM_12490</name>
</gene>
<dbReference type="PANTHER" id="PTHR42740:SF1">
    <property type="entry name" value="RIBONUCLEASE VAPC3"/>
    <property type="match status" value="1"/>
</dbReference>
<dbReference type="KEGG" id="mnm:MNVM_12490"/>
<comment type="similarity">
    <text evidence="7">Belongs to the PINc/VapC protein family.</text>
</comment>
<feature type="domain" description="PIN" evidence="8">
    <location>
        <begin position="2"/>
        <end position="122"/>
    </location>
</feature>
<evidence type="ECO:0000256" key="5">
    <source>
        <dbReference type="ARBA" id="ARBA00022801"/>
    </source>
</evidence>
<dbReference type="GO" id="GO:0000287">
    <property type="term" value="F:magnesium ion binding"/>
    <property type="evidence" value="ECO:0007669"/>
    <property type="project" value="UniProtKB-UniRule"/>
</dbReference>
<protein>
    <recommendedName>
        <fullName evidence="7">Ribonuclease VapC</fullName>
        <shortName evidence="7">RNase VapC</shortName>
        <ecNumber evidence="7">3.1.-.-</ecNumber>
    </recommendedName>
    <alternativeName>
        <fullName evidence="7">Toxin VapC</fullName>
    </alternativeName>
</protein>
<evidence type="ECO:0000256" key="7">
    <source>
        <dbReference type="HAMAP-Rule" id="MF_00265"/>
    </source>
</evidence>
<feature type="binding site" evidence="7">
    <location>
        <position position="5"/>
    </location>
    <ligand>
        <name>Mg(2+)</name>
        <dbReference type="ChEBI" id="CHEBI:18420"/>
    </ligand>
</feature>
<keyword evidence="5 7" id="KW-0378">Hydrolase</keyword>
<keyword evidence="7" id="KW-0800">Toxin</keyword>
<comment type="function">
    <text evidence="7">Toxic component of a toxin-antitoxin (TA) system. An RNase.</text>
</comment>
<reference evidence="9 10" key="1">
    <citation type="journal article" date="2019" name="Emerg. Microbes Infect.">
        <title>Comprehensive subspecies identification of 175 nontuberculous mycobacteria species based on 7547 genomic profiles.</title>
        <authorList>
            <person name="Matsumoto Y."/>
            <person name="Kinjo T."/>
            <person name="Motooka D."/>
            <person name="Nabeya D."/>
            <person name="Jung N."/>
            <person name="Uechi K."/>
            <person name="Horii T."/>
            <person name="Iida T."/>
            <person name="Fujita J."/>
            <person name="Nakamura S."/>
        </authorList>
    </citation>
    <scope>NUCLEOTIDE SEQUENCE [LARGE SCALE GENOMIC DNA]</scope>
    <source>
        <strain evidence="9 10">JCM 6391</strain>
    </source>
</reference>
<evidence type="ECO:0000256" key="4">
    <source>
        <dbReference type="ARBA" id="ARBA00022723"/>
    </source>
</evidence>
<dbReference type="EC" id="3.1.-.-" evidence="7"/>
<dbReference type="Gene3D" id="3.40.50.1010">
    <property type="entry name" value="5'-nuclease"/>
    <property type="match status" value="1"/>
</dbReference>
<dbReference type="InterPro" id="IPR029060">
    <property type="entry name" value="PIN-like_dom_sf"/>
</dbReference>
<evidence type="ECO:0000256" key="3">
    <source>
        <dbReference type="ARBA" id="ARBA00022722"/>
    </source>
</evidence>
<dbReference type="InterPro" id="IPR002716">
    <property type="entry name" value="PIN_dom"/>
</dbReference>
<organism evidence="9 10">
    <name type="scientific">Mycobacterium novum</name>
    <dbReference type="NCBI Taxonomy" id="2492438"/>
    <lineage>
        <taxon>Bacteria</taxon>
        <taxon>Bacillati</taxon>
        <taxon>Actinomycetota</taxon>
        <taxon>Actinomycetes</taxon>
        <taxon>Mycobacteriales</taxon>
        <taxon>Mycobacteriaceae</taxon>
        <taxon>Mycobacterium</taxon>
    </lineage>
</organism>
<dbReference type="RefSeq" id="WP_013827511.1">
    <property type="nucleotide sequence ID" value="NZ_AP022562.1"/>
</dbReference>
<evidence type="ECO:0000256" key="6">
    <source>
        <dbReference type="ARBA" id="ARBA00022842"/>
    </source>
</evidence>
<evidence type="ECO:0000313" key="9">
    <source>
        <dbReference type="EMBL" id="BBX12168.1"/>
    </source>
</evidence>
<keyword evidence="6 7" id="KW-0460">Magnesium</keyword>
<keyword evidence="4 7" id="KW-0479">Metal-binding</keyword>
<dbReference type="GO" id="GO:0004540">
    <property type="term" value="F:RNA nuclease activity"/>
    <property type="evidence" value="ECO:0007669"/>
    <property type="project" value="InterPro"/>
</dbReference>
<dbReference type="SUPFAM" id="SSF88723">
    <property type="entry name" value="PIN domain-like"/>
    <property type="match status" value="1"/>
</dbReference>
<dbReference type="HAMAP" id="MF_00265">
    <property type="entry name" value="VapC_Nob1"/>
    <property type="match status" value="1"/>
</dbReference>
<keyword evidence="2 7" id="KW-1277">Toxin-antitoxin system</keyword>
<dbReference type="InterPro" id="IPR022907">
    <property type="entry name" value="VapC_family"/>
</dbReference>
<keyword evidence="10" id="KW-1185">Reference proteome</keyword>
<dbReference type="GO" id="GO:0090729">
    <property type="term" value="F:toxin activity"/>
    <property type="evidence" value="ECO:0007669"/>
    <property type="project" value="UniProtKB-KW"/>
</dbReference>
<evidence type="ECO:0000256" key="2">
    <source>
        <dbReference type="ARBA" id="ARBA00022649"/>
    </source>
</evidence>
<comment type="cofactor">
    <cofactor evidence="1 7">
        <name>Mg(2+)</name>
        <dbReference type="ChEBI" id="CHEBI:18420"/>
    </cofactor>
</comment>
<dbReference type="CDD" id="cd18756">
    <property type="entry name" value="PIN_MtVapC15-VapC11-like"/>
    <property type="match status" value="1"/>
</dbReference>
<evidence type="ECO:0000259" key="8">
    <source>
        <dbReference type="Pfam" id="PF01850"/>
    </source>
</evidence>
<dbReference type="EMBL" id="AP022562">
    <property type="protein sequence ID" value="BBX12168.1"/>
    <property type="molecule type" value="Genomic_DNA"/>
</dbReference>
<keyword evidence="3 7" id="KW-0540">Nuclease</keyword>
<accession>A0A7I7JL80</accession>
<name>A0A7I7JL80_9MYCO</name>